<dbReference type="OrthoDB" id="2020701at2759"/>
<dbReference type="PANTHER" id="PTHR31407:SF16">
    <property type="entry name" value="PSBP DOMAIN-CONTAINING PROTEIN 7, CHLOROPLASTIC"/>
    <property type="match status" value="1"/>
</dbReference>
<dbReference type="InterPro" id="IPR002683">
    <property type="entry name" value="PsbP_C"/>
</dbReference>
<sequence>MLFVSLIQTNCNLWKWKRELQRIQSGRCDSKPPRIRVQRGAVHASIPVSRREVLYALVSALLVPHTGGIQSRPFSAELVLAAETMQDGVSSATGTTAFAGPRADAVYSAPGARGVQFRYPSRWRIRMKPIKTHAFEVLVVSDTDANTSIGVVSDAVRISRVEDFGSATDIGERVIDLERKKDGVLSAGLVRTAQSVSENDEQPLTYYLCEYRVNSTRGGERHYAAKVTIANGQLYVMTVQCKESQWVMYEPLFKEVLDSFQVRASQT</sequence>
<gene>
    <name evidence="2" type="ORF">CYME_CMT368C</name>
</gene>
<reference evidence="2 3" key="1">
    <citation type="journal article" date="2004" name="Nature">
        <title>Genome sequence of the ultrasmall unicellular red alga Cyanidioschyzon merolae 10D.</title>
        <authorList>
            <person name="Matsuzaki M."/>
            <person name="Misumi O."/>
            <person name="Shin-i T."/>
            <person name="Maruyama S."/>
            <person name="Takahara M."/>
            <person name="Miyagishima S."/>
            <person name="Mori T."/>
            <person name="Nishida K."/>
            <person name="Yagisawa F."/>
            <person name="Nishida K."/>
            <person name="Yoshida Y."/>
            <person name="Nishimura Y."/>
            <person name="Nakao S."/>
            <person name="Kobayashi T."/>
            <person name="Momoyama Y."/>
            <person name="Higashiyama T."/>
            <person name="Minoda A."/>
            <person name="Sano M."/>
            <person name="Nomoto H."/>
            <person name="Oishi K."/>
            <person name="Hayashi H."/>
            <person name="Ohta F."/>
            <person name="Nishizaka S."/>
            <person name="Haga S."/>
            <person name="Miura S."/>
            <person name="Morishita T."/>
            <person name="Kabeya Y."/>
            <person name="Terasawa K."/>
            <person name="Suzuki Y."/>
            <person name="Ishii Y."/>
            <person name="Asakawa S."/>
            <person name="Takano H."/>
            <person name="Ohta N."/>
            <person name="Kuroiwa H."/>
            <person name="Tanaka K."/>
            <person name="Shimizu N."/>
            <person name="Sugano S."/>
            <person name="Sato N."/>
            <person name="Nozaki H."/>
            <person name="Ogasawara N."/>
            <person name="Kohara Y."/>
            <person name="Kuroiwa T."/>
        </authorList>
    </citation>
    <scope>NUCLEOTIDE SEQUENCE [LARGE SCALE GENOMIC DNA]</scope>
    <source>
        <strain evidence="2 3">10D</strain>
    </source>
</reference>
<keyword evidence="3" id="KW-1185">Reference proteome</keyword>
<dbReference type="Gramene" id="CMT368CT">
    <property type="protein sequence ID" value="CMT368CT"/>
    <property type="gene ID" value="CMT368C"/>
</dbReference>
<name>M1VML8_CYAM1</name>
<dbReference type="RefSeq" id="XP_005539354.1">
    <property type="nucleotide sequence ID" value="XM_005539297.1"/>
</dbReference>
<dbReference type="GO" id="GO:0009523">
    <property type="term" value="C:photosystem II"/>
    <property type="evidence" value="ECO:0007669"/>
    <property type="project" value="InterPro"/>
</dbReference>
<evidence type="ECO:0000313" key="2">
    <source>
        <dbReference type="EMBL" id="BAM83318.1"/>
    </source>
</evidence>
<dbReference type="GO" id="GO:0005509">
    <property type="term" value="F:calcium ion binding"/>
    <property type="evidence" value="ECO:0007669"/>
    <property type="project" value="InterPro"/>
</dbReference>
<dbReference type="SUPFAM" id="SSF55724">
    <property type="entry name" value="Mog1p/PsbP-like"/>
    <property type="match status" value="1"/>
</dbReference>
<dbReference type="PANTHER" id="PTHR31407">
    <property type="match status" value="1"/>
</dbReference>
<dbReference type="NCBIfam" id="NF040946">
    <property type="entry name" value="PSII_PsbP"/>
    <property type="match status" value="1"/>
</dbReference>
<dbReference type="GO" id="GO:0019898">
    <property type="term" value="C:extrinsic component of membrane"/>
    <property type="evidence" value="ECO:0007669"/>
    <property type="project" value="InterPro"/>
</dbReference>
<proteinExistence type="predicted"/>
<dbReference type="KEGG" id="cme:CYME_CMT368C"/>
<dbReference type="eggNOG" id="ENOG502S9US">
    <property type="taxonomic scope" value="Eukaryota"/>
</dbReference>
<dbReference type="GO" id="GO:0015979">
    <property type="term" value="P:photosynthesis"/>
    <property type="evidence" value="ECO:0007669"/>
    <property type="project" value="InterPro"/>
</dbReference>
<dbReference type="EMBL" id="AP006502">
    <property type="protein sequence ID" value="BAM83318.1"/>
    <property type="molecule type" value="Genomic_DNA"/>
</dbReference>
<dbReference type="InterPro" id="IPR016123">
    <property type="entry name" value="Mog1/PsbP_a/b/a-sand"/>
</dbReference>
<reference evidence="2 3" key="2">
    <citation type="journal article" date="2007" name="BMC Biol.">
        <title>A 100%-complete sequence reveals unusually simple genomic features in the hot-spring red alga Cyanidioschyzon merolae.</title>
        <authorList>
            <person name="Nozaki H."/>
            <person name="Takano H."/>
            <person name="Misumi O."/>
            <person name="Terasawa K."/>
            <person name="Matsuzaki M."/>
            <person name="Maruyama S."/>
            <person name="Nishida K."/>
            <person name="Yagisawa F."/>
            <person name="Yoshida Y."/>
            <person name="Fujiwara T."/>
            <person name="Takio S."/>
            <person name="Tamura K."/>
            <person name="Chung S.J."/>
            <person name="Nakamura S."/>
            <person name="Kuroiwa H."/>
            <person name="Tanaka K."/>
            <person name="Sato N."/>
            <person name="Kuroiwa T."/>
        </authorList>
    </citation>
    <scope>NUCLEOTIDE SEQUENCE [LARGE SCALE GENOMIC DNA]</scope>
    <source>
        <strain evidence="2 3">10D</strain>
    </source>
</reference>
<dbReference type="HOGENOM" id="CLU_1043345_0_0_1"/>
<accession>M1VML8</accession>
<protein>
    <submittedName>
        <fullName evidence="2">Similar to oxygen-evolving complex component psbP</fullName>
    </submittedName>
</protein>
<feature type="domain" description="PsbP C-terminal" evidence="1">
    <location>
        <begin position="114"/>
        <end position="262"/>
    </location>
</feature>
<dbReference type="Proteomes" id="UP000007014">
    <property type="component" value="Chromosome 20"/>
</dbReference>
<organism evidence="2 3">
    <name type="scientific">Cyanidioschyzon merolae (strain NIES-3377 / 10D)</name>
    <name type="common">Unicellular red alga</name>
    <dbReference type="NCBI Taxonomy" id="280699"/>
    <lineage>
        <taxon>Eukaryota</taxon>
        <taxon>Rhodophyta</taxon>
        <taxon>Bangiophyceae</taxon>
        <taxon>Cyanidiales</taxon>
        <taxon>Cyanidiaceae</taxon>
        <taxon>Cyanidioschyzon</taxon>
    </lineage>
</organism>
<dbReference type="AlphaFoldDB" id="M1VML8"/>
<dbReference type="OMA" id="TMEPKSG"/>
<evidence type="ECO:0000259" key="1">
    <source>
        <dbReference type="Pfam" id="PF01789"/>
    </source>
</evidence>
<dbReference type="Pfam" id="PF01789">
    <property type="entry name" value="PsbP"/>
    <property type="match status" value="1"/>
</dbReference>
<evidence type="ECO:0000313" key="3">
    <source>
        <dbReference type="Proteomes" id="UP000007014"/>
    </source>
</evidence>
<dbReference type="Gene3D" id="3.40.1000.10">
    <property type="entry name" value="Mog1/PsbP, alpha/beta/alpha sandwich"/>
    <property type="match status" value="1"/>
</dbReference>
<dbReference type="GeneID" id="16998119"/>
<dbReference type="STRING" id="280699.M1VML8"/>